<dbReference type="EMBL" id="MU004182">
    <property type="protein sequence ID" value="KAF2501900.1"/>
    <property type="molecule type" value="Genomic_DNA"/>
</dbReference>
<feature type="region of interest" description="Disordered" evidence="1">
    <location>
        <begin position="433"/>
        <end position="473"/>
    </location>
</feature>
<feature type="region of interest" description="Disordered" evidence="1">
    <location>
        <begin position="1033"/>
        <end position="1081"/>
    </location>
</feature>
<feature type="compositionally biased region" description="Polar residues" evidence="1">
    <location>
        <begin position="451"/>
        <end position="467"/>
    </location>
</feature>
<dbReference type="Proteomes" id="UP000799750">
    <property type="component" value="Unassembled WGS sequence"/>
</dbReference>
<feature type="compositionally biased region" description="Pro residues" evidence="1">
    <location>
        <begin position="170"/>
        <end position="180"/>
    </location>
</feature>
<evidence type="ECO:0000313" key="3">
    <source>
        <dbReference type="Proteomes" id="UP000799750"/>
    </source>
</evidence>
<feature type="region of interest" description="Disordered" evidence="1">
    <location>
        <begin position="117"/>
        <end position="191"/>
    </location>
</feature>
<protein>
    <submittedName>
        <fullName evidence="2">Uncharacterized protein</fullName>
    </submittedName>
</protein>
<evidence type="ECO:0000313" key="2">
    <source>
        <dbReference type="EMBL" id="KAF2501900.1"/>
    </source>
</evidence>
<dbReference type="OrthoDB" id="5332316at2759"/>
<proteinExistence type="predicted"/>
<reference evidence="2" key="1">
    <citation type="journal article" date="2020" name="Stud. Mycol.">
        <title>101 Dothideomycetes genomes: a test case for predicting lifestyles and emergence of pathogens.</title>
        <authorList>
            <person name="Haridas S."/>
            <person name="Albert R."/>
            <person name="Binder M."/>
            <person name="Bloem J."/>
            <person name="Labutti K."/>
            <person name="Salamov A."/>
            <person name="Andreopoulos B."/>
            <person name="Baker S."/>
            <person name="Barry K."/>
            <person name="Bills G."/>
            <person name="Bluhm B."/>
            <person name="Cannon C."/>
            <person name="Castanera R."/>
            <person name="Culley D."/>
            <person name="Daum C."/>
            <person name="Ezra D."/>
            <person name="Gonzalez J."/>
            <person name="Henrissat B."/>
            <person name="Kuo A."/>
            <person name="Liang C."/>
            <person name="Lipzen A."/>
            <person name="Lutzoni F."/>
            <person name="Magnuson J."/>
            <person name="Mondo S."/>
            <person name="Nolan M."/>
            <person name="Ohm R."/>
            <person name="Pangilinan J."/>
            <person name="Park H.-J."/>
            <person name="Ramirez L."/>
            <person name="Alfaro M."/>
            <person name="Sun H."/>
            <person name="Tritt A."/>
            <person name="Yoshinaga Y."/>
            <person name="Zwiers L.-H."/>
            <person name="Turgeon B."/>
            <person name="Goodwin S."/>
            <person name="Spatafora J."/>
            <person name="Crous P."/>
            <person name="Grigoriev I."/>
        </authorList>
    </citation>
    <scope>NUCLEOTIDE SEQUENCE</scope>
    <source>
        <strain evidence="2">CBS 269.34</strain>
    </source>
</reference>
<feature type="region of interest" description="Disordered" evidence="1">
    <location>
        <begin position="813"/>
        <end position="921"/>
    </location>
</feature>
<feature type="region of interest" description="Disordered" evidence="1">
    <location>
        <begin position="1455"/>
        <end position="1486"/>
    </location>
</feature>
<accession>A0A6A6RDT1</accession>
<name>A0A6A6RDT1_9PEZI</name>
<feature type="compositionally biased region" description="Basic residues" evidence="1">
    <location>
        <begin position="1"/>
        <end position="10"/>
    </location>
</feature>
<feature type="region of interest" description="Disordered" evidence="1">
    <location>
        <begin position="213"/>
        <end position="238"/>
    </location>
</feature>
<feature type="region of interest" description="Disordered" evidence="1">
    <location>
        <begin position="1"/>
        <end position="83"/>
    </location>
</feature>
<feature type="compositionally biased region" description="Basic and acidic residues" evidence="1">
    <location>
        <begin position="277"/>
        <end position="293"/>
    </location>
</feature>
<feature type="compositionally biased region" description="Basic and acidic residues" evidence="1">
    <location>
        <begin position="891"/>
        <end position="900"/>
    </location>
</feature>
<feature type="region of interest" description="Disordered" evidence="1">
    <location>
        <begin position="609"/>
        <end position="648"/>
    </location>
</feature>
<organism evidence="2 3">
    <name type="scientific">Lophium mytilinum</name>
    <dbReference type="NCBI Taxonomy" id="390894"/>
    <lineage>
        <taxon>Eukaryota</taxon>
        <taxon>Fungi</taxon>
        <taxon>Dikarya</taxon>
        <taxon>Ascomycota</taxon>
        <taxon>Pezizomycotina</taxon>
        <taxon>Dothideomycetes</taxon>
        <taxon>Pleosporomycetidae</taxon>
        <taxon>Mytilinidiales</taxon>
        <taxon>Mytilinidiaceae</taxon>
        <taxon>Lophium</taxon>
    </lineage>
</organism>
<feature type="compositionally biased region" description="Polar residues" evidence="1">
    <location>
        <begin position="11"/>
        <end position="22"/>
    </location>
</feature>
<feature type="compositionally biased region" description="Polar residues" evidence="1">
    <location>
        <begin position="1033"/>
        <end position="1062"/>
    </location>
</feature>
<feature type="region of interest" description="Disordered" evidence="1">
    <location>
        <begin position="996"/>
        <end position="1021"/>
    </location>
</feature>
<evidence type="ECO:0000256" key="1">
    <source>
        <dbReference type="SAM" id="MobiDB-lite"/>
    </source>
</evidence>
<feature type="region of interest" description="Disordered" evidence="1">
    <location>
        <begin position="277"/>
        <end position="333"/>
    </location>
</feature>
<keyword evidence="3" id="KW-1185">Reference proteome</keyword>
<feature type="compositionally biased region" description="Low complexity" evidence="1">
    <location>
        <begin position="627"/>
        <end position="638"/>
    </location>
</feature>
<gene>
    <name evidence="2" type="ORF">BU16DRAFT_211752</name>
</gene>
<sequence length="1486" mass="163837">MPHLTNHTRPKNISTSELQTSCALHPSQLSPSTLHAPPPPSPLRGSLHSKPHNAFIISSQSPMPPPSLFRPRPRPSWSTTLTTTFTAPPRKRIRLHGPDPSSSLAPAWRRPYYTAGTSAREDAGEAWEGAHPPSPAAPTWDTQSETPGFGGRRFVELPVLPVDGSHTPTGPSPTHAPPTHPELLRPRGVRAGRATRRELLRWEGDGVMLGVQEPSHLPDGGGRQRAQNRTVGGEDERARERPLVRMSKARAKSEGLRVQKHIVSLGGSDRAHTLYQREKQAQQRWLEERETRGPLEQTDTLVRKPEGGEDSGLRIQKHVRPRGSHVSPRGSDRAFKTYRQKLAQQRFLEERKTGEPLKRTRRVMTTPISKRLGGNRGSAMLKRGIVRKGLRERMHARKTLAGVLEGGARETGEQERHVETAERDRWKPLVYSGSGTAEDAERDRWKPHALSGSSNNGIQTPGTSTSELAKRKAELRQTKKHSFEISEILPESLWSLRRAIIAFNVLNRTRLRLYRRTRRVLHVLDDRLDKSDMLELCSKAESTSQEIWMMCQDFVTAQIMSRLSPTEAAIWSGEKLAKDLGSKIGDAREYIERLLTPESEKKIIMAEQEPRKTQRSMYAGKESLQKMHSPVSSPSHSMALPHPSQSLSPTDAALTQAVREVKRTGFILRQSLKHVRGSLQAVANSPGKSELLRLCFEARISLTETIGLCSSFLEARFIRSHKAAGLIVSPAQAVIAEASASLVWADERLSRWKALAEYLELSVGARAVRSTEFKLRASETFLARVERQLGRMHVSAQRSESFQRLLKIAPSLKQGQTMHRADQVASPVKRAVSRTASEESPAGKRSISRPSNGIGTHKPLPQPRGFSGRGKAVTANDQPLDSLVDGWSTARSRDEIEHHKPVPQPSMIGNRPQSSDTDSEVLRASKEPLVRRLAIKDPLAAQDTVALVEELVRRLTKVEIARYLKEELHMQIPQLVQAQTDSVLSQAKFENGRLVNGSSTIASPESDAPAQSPPSNEPPDVSLLEELFPETLKQTQPTLPDSRQVPKVSSTSSKRGQPTLPDSRQGPKPGSKSSKREPERSLVRNVAASIASDTTPAQASSQAHAAKLQTSAADGNILPGDYSTTVLLLSNASTTLTEADFHRLVPHGAHIPQWSNQKTGGIARIVPGRDPASLERQSHYYLFFSSPGAALAYQRNAARIHKLASMHTQNSVFDAIPPPPGFHEEGEDIDEVVKSYALAVPGLNLHLNVSATPFKSLLASLVREGGYRGVVDKNGHVGRRVLVQLVGRDVGRRGLYNAIRHDGFRRGILWPVSDGLRGVLSLSDIIGFETLAQRKASAGSYGRSVSQSEAMLGDAQVQSESEMAMQATFGVDLSVLQSNDSFGGDLSVWNSNTSLGAGGERGTGPEMQEEHLREGLYALKKKVWGRYVVEFEDEGAAKRFARVWRGVNITGDWVKKGSETSEGKEGVEEQESSREEGRVVHTEVLW</sequence>